<evidence type="ECO:0000313" key="1">
    <source>
        <dbReference type="EMBL" id="KAF2623285.1"/>
    </source>
</evidence>
<sequence>MSGVLCTWAANIPRSSEQWYEDEYIPSMASKLAQHALHCEVAEVGLDDEVDGVGEREAPWTWLTVYEMEDAGKATDATYDESNHPPMTSGLQSARFDVRTYEEVKRWQQEDWEGDHEDIVSVAVMEWQVEEGDEKEVLDFYQSEAAPTIASSPDVLRFRMFKIKNATVLKVDSYETLEKKNLHTYLTLVELETEEWPWDVVIALDEKPKWREYWEGQKVVKWQSSHYLVKRSYPNADEDGGDD</sequence>
<proteinExistence type="predicted"/>
<dbReference type="Proteomes" id="UP000799754">
    <property type="component" value="Unassembled WGS sequence"/>
</dbReference>
<evidence type="ECO:0000313" key="2">
    <source>
        <dbReference type="Proteomes" id="UP000799754"/>
    </source>
</evidence>
<protein>
    <submittedName>
        <fullName evidence="1">Uncharacterized protein</fullName>
    </submittedName>
</protein>
<comment type="caution">
    <text evidence="1">The sequence shown here is derived from an EMBL/GenBank/DDBJ whole genome shotgun (WGS) entry which is preliminary data.</text>
</comment>
<organism evidence="1 2">
    <name type="scientific">Macroventuria anomochaeta</name>
    <dbReference type="NCBI Taxonomy" id="301207"/>
    <lineage>
        <taxon>Eukaryota</taxon>
        <taxon>Fungi</taxon>
        <taxon>Dikarya</taxon>
        <taxon>Ascomycota</taxon>
        <taxon>Pezizomycotina</taxon>
        <taxon>Dothideomycetes</taxon>
        <taxon>Pleosporomycetidae</taxon>
        <taxon>Pleosporales</taxon>
        <taxon>Pleosporineae</taxon>
        <taxon>Didymellaceae</taxon>
        <taxon>Macroventuria</taxon>
    </lineage>
</organism>
<keyword evidence="2" id="KW-1185">Reference proteome</keyword>
<reference evidence="1" key="1">
    <citation type="journal article" date="2020" name="Stud. Mycol.">
        <title>101 Dothideomycetes genomes: a test case for predicting lifestyles and emergence of pathogens.</title>
        <authorList>
            <person name="Haridas S."/>
            <person name="Albert R."/>
            <person name="Binder M."/>
            <person name="Bloem J."/>
            <person name="Labutti K."/>
            <person name="Salamov A."/>
            <person name="Andreopoulos B."/>
            <person name="Baker S."/>
            <person name="Barry K."/>
            <person name="Bills G."/>
            <person name="Bluhm B."/>
            <person name="Cannon C."/>
            <person name="Castanera R."/>
            <person name="Culley D."/>
            <person name="Daum C."/>
            <person name="Ezra D."/>
            <person name="Gonzalez J."/>
            <person name="Henrissat B."/>
            <person name="Kuo A."/>
            <person name="Liang C."/>
            <person name="Lipzen A."/>
            <person name="Lutzoni F."/>
            <person name="Magnuson J."/>
            <person name="Mondo S."/>
            <person name="Nolan M."/>
            <person name="Ohm R."/>
            <person name="Pangilinan J."/>
            <person name="Park H.-J."/>
            <person name="Ramirez L."/>
            <person name="Alfaro M."/>
            <person name="Sun H."/>
            <person name="Tritt A."/>
            <person name="Yoshinaga Y."/>
            <person name="Zwiers L.-H."/>
            <person name="Turgeon B."/>
            <person name="Goodwin S."/>
            <person name="Spatafora J."/>
            <person name="Crous P."/>
            <person name="Grigoriev I."/>
        </authorList>
    </citation>
    <scope>NUCLEOTIDE SEQUENCE</scope>
    <source>
        <strain evidence="1">CBS 525.71</strain>
    </source>
</reference>
<name>A0ACB6RMW8_9PLEO</name>
<accession>A0ACB6RMW8</accession>
<gene>
    <name evidence="1" type="ORF">BU25DRAFT_181651</name>
</gene>
<dbReference type="EMBL" id="MU006738">
    <property type="protein sequence ID" value="KAF2623285.1"/>
    <property type="molecule type" value="Genomic_DNA"/>
</dbReference>